<evidence type="ECO:0000256" key="1">
    <source>
        <dbReference type="SAM" id="MobiDB-lite"/>
    </source>
</evidence>
<feature type="compositionally biased region" description="Polar residues" evidence="1">
    <location>
        <begin position="80"/>
        <end position="90"/>
    </location>
</feature>
<name>A0A844QFT7_9HYPH</name>
<feature type="chain" id="PRO_5032558192" evidence="2">
    <location>
        <begin position="23"/>
        <end position="90"/>
    </location>
</feature>
<evidence type="ECO:0000256" key="2">
    <source>
        <dbReference type="SAM" id="SignalP"/>
    </source>
</evidence>
<dbReference type="Proteomes" id="UP000463224">
    <property type="component" value="Unassembled WGS sequence"/>
</dbReference>
<comment type="caution">
    <text evidence="3">The sequence shown here is derived from an EMBL/GenBank/DDBJ whole genome shotgun (WGS) entry which is preliminary data.</text>
</comment>
<evidence type="ECO:0000313" key="3">
    <source>
        <dbReference type="EMBL" id="MVA96851.1"/>
    </source>
</evidence>
<dbReference type="AlphaFoldDB" id="A0A844QFT7"/>
<feature type="region of interest" description="Disordered" evidence="1">
    <location>
        <begin position="26"/>
        <end position="90"/>
    </location>
</feature>
<feature type="compositionally biased region" description="Basic and acidic residues" evidence="1">
    <location>
        <begin position="56"/>
        <end position="69"/>
    </location>
</feature>
<accession>A0A844QFT7</accession>
<keyword evidence="2" id="KW-0732">Signal</keyword>
<gene>
    <name evidence="3" type="ORF">GN330_06260</name>
</gene>
<reference evidence="3 4" key="1">
    <citation type="submission" date="2019-12" db="EMBL/GenBank/DDBJ databases">
        <title>Nitratireductor arenosus sp. nov., Isolated from sea sand, Jeju island, South Korea.</title>
        <authorList>
            <person name="Kim W."/>
        </authorList>
    </citation>
    <scope>NUCLEOTIDE SEQUENCE [LARGE SCALE GENOMIC DNA]</scope>
    <source>
        <strain evidence="3 4">CAU 1489</strain>
    </source>
</reference>
<feature type="signal peptide" evidence="2">
    <location>
        <begin position="1"/>
        <end position="22"/>
    </location>
</feature>
<keyword evidence="4" id="KW-1185">Reference proteome</keyword>
<dbReference type="RefSeq" id="WP_197435053.1">
    <property type="nucleotide sequence ID" value="NZ_WPHG01000001.1"/>
</dbReference>
<evidence type="ECO:0000313" key="4">
    <source>
        <dbReference type="Proteomes" id="UP000463224"/>
    </source>
</evidence>
<dbReference type="EMBL" id="WPHG01000001">
    <property type="protein sequence ID" value="MVA96851.1"/>
    <property type="molecule type" value="Genomic_DNA"/>
</dbReference>
<proteinExistence type="predicted"/>
<sequence>MFRKIVMLTAVVSLAAFATSLAADAYARDGGGPPAHVYKRSKPAKTTRPATTSSVETDRQGGEKPEKRRPASKSCPAGGSRTQCDNRGGR</sequence>
<organism evidence="3 4">
    <name type="scientific">Nitratireductor arenosus</name>
    <dbReference type="NCBI Taxonomy" id="2682096"/>
    <lineage>
        <taxon>Bacteria</taxon>
        <taxon>Pseudomonadati</taxon>
        <taxon>Pseudomonadota</taxon>
        <taxon>Alphaproteobacteria</taxon>
        <taxon>Hyphomicrobiales</taxon>
        <taxon>Phyllobacteriaceae</taxon>
        <taxon>Nitratireductor</taxon>
    </lineage>
</organism>
<protein>
    <submittedName>
        <fullName evidence="3">Uncharacterized protein</fullName>
    </submittedName>
</protein>